<dbReference type="InterPro" id="IPR003321">
    <property type="entry name" value="Cyt_c552"/>
</dbReference>
<organism evidence="11 12">
    <name type="scientific">Adlercreutzia equolifaciens subsp. celatus</name>
    <dbReference type="NCBI Taxonomy" id="394340"/>
    <lineage>
        <taxon>Bacteria</taxon>
        <taxon>Bacillati</taxon>
        <taxon>Actinomycetota</taxon>
        <taxon>Coriobacteriia</taxon>
        <taxon>Eggerthellales</taxon>
        <taxon>Eggerthellaceae</taxon>
        <taxon>Adlercreutzia</taxon>
    </lineage>
</organism>
<keyword evidence="6" id="KW-0732">Signal</keyword>
<evidence type="ECO:0000256" key="3">
    <source>
        <dbReference type="ARBA" id="ARBA00011887"/>
    </source>
</evidence>
<keyword evidence="7" id="KW-0106">Calcium</keyword>
<evidence type="ECO:0000256" key="6">
    <source>
        <dbReference type="ARBA" id="ARBA00022729"/>
    </source>
</evidence>
<evidence type="ECO:0000313" key="12">
    <source>
        <dbReference type="Proteomes" id="UP000253805"/>
    </source>
</evidence>
<protein>
    <recommendedName>
        <fullName evidence="3">nitrite reductase (cytochrome; ammonia-forming)</fullName>
        <ecNumber evidence="3">1.7.2.2</ecNumber>
    </recommendedName>
</protein>
<keyword evidence="4" id="KW-0349">Heme</keyword>
<comment type="similarity">
    <text evidence="2">Belongs to the cytochrome c-552 family.</text>
</comment>
<name>A0A369NWP5_9ACTN</name>
<dbReference type="PANTHER" id="PTHR30633:SF0">
    <property type="entry name" value="CYTOCHROME C-552"/>
    <property type="match status" value="1"/>
</dbReference>
<dbReference type="PROSITE" id="PS51007">
    <property type="entry name" value="CYTC"/>
    <property type="match status" value="1"/>
</dbReference>
<dbReference type="InterPro" id="IPR009056">
    <property type="entry name" value="Cyt_c-like_dom"/>
</dbReference>
<sequence>MKTIKPRKIALAGTVVAAVALVGCLGCAAQTQTADTGAAQEPVQQEQTEQQAAAPEKVAKKTLAEWVTTYPNQGNSYMEAKMAHTYDAFAGASQQAFGGEDAAVACAACHAREDFQTVYNEQGETILDKNASDYEMEWSNCTNCHVGDPGEGKVEGGNAYGDATSVSAKALFPEEDYVCGQCHAMFPGAAYLEDANKGIDQYKYGFEPEEMLRAMKEYYEANPVTETTICAGMVGVPMLDPEIDTMLYLTDACTELELFQDGNHQKMGLTCTDCHMPQTEAADGATYTHHNMTQSPLENPAALEKCLTCHKSQGVEDADAMVTFVKGKMDELAQIQQATKTKLDEFHAKLAEVVAAGNADETKLQAAKDAYNLANVYFLYQGTAMRPTDGSMAAMNFSKSVEQLQKADDAIAEGMAQIA</sequence>
<dbReference type="RefSeq" id="WP_114538977.1">
    <property type="nucleotide sequence ID" value="NZ_DBFWAD010000094.1"/>
</dbReference>
<dbReference type="EMBL" id="PPUT01000022">
    <property type="protein sequence ID" value="RDC43106.1"/>
    <property type="molecule type" value="Genomic_DNA"/>
</dbReference>
<evidence type="ECO:0000256" key="8">
    <source>
        <dbReference type="ARBA" id="ARBA00023002"/>
    </source>
</evidence>
<evidence type="ECO:0000256" key="2">
    <source>
        <dbReference type="ARBA" id="ARBA00009288"/>
    </source>
</evidence>
<keyword evidence="9" id="KW-0408">Iron</keyword>
<dbReference type="GO" id="GO:0020037">
    <property type="term" value="F:heme binding"/>
    <property type="evidence" value="ECO:0007669"/>
    <property type="project" value="InterPro"/>
</dbReference>
<evidence type="ECO:0000313" key="11">
    <source>
        <dbReference type="EMBL" id="RDC43106.1"/>
    </source>
</evidence>
<evidence type="ECO:0000256" key="5">
    <source>
        <dbReference type="ARBA" id="ARBA00022723"/>
    </source>
</evidence>
<comment type="caution">
    <text evidence="11">The sequence shown here is derived from an EMBL/GenBank/DDBJ whole genome shotgun (WGS) entry which is preliminary data.</text>
</comment>
<keyword evidence="5" id="KW-0479">Metal-binding</keyword>
<proteinExistence type="inferred from homology"/>
<comment type="subcellular location">
    <subcellularLocation>
        <location evidence="1">Cell envelope</location>
    </subcellularLocation>
</comment>
<dbReference type="GO" id="GO:0009055">
    <property type="term" value="F:electron transfer activity"/>
    <property type="evidence" value="ECO:0007669"/>
    <property type="project" value="InterPro"/>
</dbReference>
<dbReference type="SUPFAM" id="SSF48695">
    <property type="entry name" value="Multiheme cytochromes"/>
    <property type="match status" value="1"/>
</dbReference>
<keyword evidence="8" id="KW-0560">Oxidoreductase</keyword>
<evidence type="ECO:0000256" key="1">
    <source>
        <dbReference type="ARBA" id="ARBA00004196"/>
    </source>
</evidence>
<evidence type="ECO:0000256" key="4">
    <source>
        <dbReference type="ARBA" id="ARBA00022617"/>
    </source>
</evidence>
<dbReference type="Proteomes" id="UP000253805">
    <property type="component" value="Unassembled WGS sequence"/>
</dbReference>
<comment type="catalytic activity">
    <reaction evidence="10">
        <text>6 Fe(III)-[cytochrome c] + NH4(+) + 2 H2O = 6 Fe(II)-[cytochrome c] + nitrite + 8 H(+)</text>
        <dbReference type="Rhea" id="RHEA:13089"/>
        <dbReference type="Rhea" id="RHEA-COMP:10350"/>
        <dbReference type="Rhea" id="RHEA-COMP:14399"/>
        <dbReference type="ChEBI" id="CHEBI:15377"/>
        <dbReference type="ChEBI" id="CHEBI:15378"/>
        <dbReference type="ChEBI" id="CHEBI:16301"/>
        <dbReference type="ChEBI" id="CHEBI:28938"/>
        <dbReference type="ChEBI" id="CHEBI:29033"/>
        <dbReference type="ChEBI" id="CHEBI:29034"/>
        <dbReference type="EC" id="1.7.2.2"/>
    </reaction>
</comment>
<dbReference type="InterPro" id="IPR036280">
    <property type="entry name" value="Multihaem_cyt_sf"/>
</dbReference>
<dbReference type="PROSITE" id="PS51257">
    <property type="entry name" value="PROKAR_LIPOPROTEIN"/>
    <property type="match status" value="1"/>
</dbReference>
<gene>
    <name evidence="11" type="ORF">C1850_08460</name>
</gene>
<dbReference type="AlphaFoldDB" id="A0A369NWP5"/>
<reference evidence="11 12" key="1">
    <citation type="journal article" date="2018" name="Elife">
        <title>Discovery and characterization of a prevalent human gut bacterial enzyme sufficient for the inactivation of a family of plant toxins.</title>
        <authorList>
            <person name="Koppel N."/>
            <person name="Bisanz J.E."/>
            <person name="Pandelia M.E."/>
            <person name="Turnbaugh P.J."/>
            <person name="Balskus E.P."/>
        </authorList>
    </citation>
    <scope>NUCLEOTIDE SEQUENCE [LARGE SCALE GENOMIC DNA]</scope>
    <source>
        <strain evidence="11 12">OB21 GAM 11</strain>
    </source>
</reference>
<dbReference type="Gene3D" id="1.10.1130.10">
    <property type="entry name" value="Flavocytochrome C3, Chain A"/>
    <property type="match status" value="1"/>
</dbReference>
<dbReference type="EC" id="1.7.2.2" evidence="3"/>
<evidence type="ECO:0000256" key="9">
    <source>
        <dbReference type="ARBA" id="ARBA00023004"/>
    </source>
</evidence>
<evidence type="ECO:0000256" key="10">
    <source>
        <dbReference type="ARBA" id="ARBA00049131"/>
    </source>
</evidence>
<evidence type="ECO:0000256" key="7">
    <source>
        <dbReference type="ARBA" id="ARBA00022837"/>
    </source>
</evidence>
<dbReference type="GO" id="GO:0042279">
    <property type="term" value="F:nitrite reductase (cytochrome, ammonia-forming) activity"/>
    <property type="evidence" value="ECO:0007669"/>
    <property type="project" value="UniProtKB-EC"/>
</dbReference>
<dbReference type="Pfam" id="PF02335">
    <property type="entry name" value="Cytochrom_C552"/>
    <property type="match status" value="1"/>
</dbReference>
<dbReference type="GO" id="GO:0046872">
    <property type="term" value="F:metal ion binding"/>
    <property type="evidence" value="ECO:0007669"/>
    <property type="project" value="UniProtKB-KW"/>
</dbReference>
<dbReference type="GO" id="GO:0019645">
    <property type="term" value="P:anaerobic electron transport chain"/>
    <property type="evidence" value="ECO:0007669"/>
    <property type="project" value="TreeGrafter"/>
</dbReference>
<dbReference type="GO" id="GO:0030288">
    <property type="term" value="C:outer membrane-bounded periplasmic space"/>
    <property type="evidence" value="ECO:0007669"/>
    <property type="project" value="TreeGrafter"/>
</dbReference>
<dbReference type="PANTHER" id="PTHR30633">
    <property type="entry name" value="CYTOCHROME C-552 RESPIRATORY NITRITE REDUCTASE"/>
    <property type="match status" value="1"/>
</dbReference>
<accession>A0A369NWP5</accession>